<dbReference type="EMBL" id="LSBJ02000003">
    <property type="protein sequence ID" value="OAQ67715.1"/>
    <property type="molecule type" value="Genomic_DNA"/>
</dbReference>
<dbReference type="Proteomes" id="UP000078397">
    <property type="component" value="Unassembled WGS sequence"/>
</dbReference>
<evidence type="ECO:0000256" key="3">
    <source>
        <dbReference type="PROSITE-ProRule" id="PRU00023"/>
    </source>
</evidence>
<sequence>MLSLPSEILLQIVTFIESECDINSFARASKATNSLFRSYLYKRNARESDGTALTWAARHGEPQTALASIEAGSSRSEEALNLAIGYGHESIAELVLKNCSIDLSKMDSSDRTPLSRAASGGCTQLIRLMLELDATILNAPDDELGRPALGVACTYGREHVVEQLLSYPDIEVDLADDQGWTPLCLAAEKGHVGIMNLLLRTEKVNVNGVSEEETTPLFLAAEQGHVAAVKLLMSLPETDINIPDSYGETPLLVAARHRHTDVVSCLLEDTRILVNKKDASGDTALAMAASNGHQRIVQLLLDSPATDLYSTNSGRRMPVEVAADGGYNSIAWLILDAMKLKDNGVSATASTNRAPDADIMDDLDPQDCDMDEDTKSMPSEEQGQQSPVSDVGAFKPPRNLSRLDRQPLAWAADDGDIALVKSILSSGDVDINARDSMGFTALAIAASRGFHDVVAVILEAEAVDVNIPSGFDQSPLALSCEAGYASIVQLLLQRTDLDVNSEDDSGKTAFATACLNGHKSVVKLLLERSDVDIYQLDNGKHTALSLTCMEGQESIILDLVQAFNARGDGIKWRDGSNMNPIARAAFHGHTKVVSLLLKHTKISVNTKARYRKTALLIATERGHIDVVNLLLQHPSTNINHKDGNGRSALCLAIENRHDHIAKALIDCERVDINAMTTTNWSPLALALFRGREDVFNHLLQRADVVSRDSFHNFELIRRNRRRATNGGAERRSFVEVLV</sequence>
<name>A0A179FQ12_METCM</name>
<dbReference type="PANTHER" id="PTHR24123:SF33">
    <property type="entry name" value="PROTEIN HOS4"/>
    <property type="match status" value="1"/>
</dbReference>
<dbReference type="STRING" id="1380566.A0A179FQ12"/>
<dbReference type="PROSITE" id="PS50181">
    <property type="entry name" value="FBOX"/>
    <property type="match status" value="1"/>
</dbReference>
<dbReference type="InterPro" id="IPR051165">
    <property type="entry name" value="Multifunctional_ANK_Repeat"/>
</dbReference>
<feature type="compositionally biased region" description="Polar residues" evidence="4">
    <location>
        <begin position="376"/>
        <end position="388"/>
    </location>
</feature>
<evidence type="ECO:0000256" key="4">
    <source>
        <dbReference type="SAM" id="MobiDB-lite"/>
    </source>
</evidence>
<evidence type="ECO:0000256" key="2">
    <source>
        <dbReference type="ARBA" id="ARBA00023043"/>
    </source>
</evidence>
<feature type="repeat" description="ANK" evidence="3">
    <location>
        <begin position="280"/>
        <end position="305"/>
    </location>
</feature>
<dbReference type="Gene3D" id="1.25.40.20">
    <property type="entry name" value="Ankyrin repeat-containing domain"/>
    <property type="match status" value="4"/>
</dbReference>
<dbReference type="PROSITE" id="PS50088">
    <property type="entry name" value="ANK_REPEAT"/>
    <property type="match status" value="2"/>
</dbReference>
<reference evidence="6 7" key="1">
    <citation type="journal article" date="2016" name="PLoS Pathog.">
        <title>Biosynthesis of antibiotic leucinostatins in bio-control fungus Purpureocillium lilacinum and their inhibition on phytophthora revealed by genome mining.</title>
        <authorList>
            <person name="Wang G."/>
            <person name="Liu Z."/>
            <person name="Lin R."/>
            <person name="Li E."/>
            <person name="Mao Z."/>
            <person name="Ling J."/>
            <person name="Yang Y."/>
            <person name="Yin W.B."/>
            <person name="Xie B."/>
        </authorList>
    </citation>
    <scope>NUCLEOTIDE SEQUENCE [LARGE SCALE GENOMIC DNA]</scope>
    <source>
        <strain evidence="6">170</strain>
    </source>
</reference>
<proteinExistence type="predicted"/>
<dbReference type="RefSeq" id="XP_018144565.1">
    <property type="nucleotide sequence ID" value="XM_018283480.1"/>
</dbReference>
<dbReference type="Pfam" id="PF12796">
    <property type="entry name" value="Ank_2"/>
    <property type="match status" value="4"/>
</dbReference>
<evidence type="ECO:0000259" key="5">
    <source>
        <dbReference type="PROSITE" id="PS50181"/>
    </source>
</evidence>
<feature type="repeat" description="ANK" evidence="3">
    <location>
        <begin position="178"/>
        <end position="200"/>
    </location>
</feature>
<dbReference type="SUPFAM" id="SSF48403">
    <property type="entry name" value="Ankyrin repeat"/>
    <property type="match status" value="2"/>
</dbReference>
<dbReference type="InterPro" id="IPR002110">
    <property type="entry name" value="Ankyrin_rpt"/>
</dbReference>
<organism evidence="6 7">
    <name type="scientific">Pochonia chlamydosporia 170</name>
    <dbReference type="NCBI Taxonomy" id="1380566"/>
    <lineage>
        <taxon>Eukaryota</taxon>
        <taxon>Fungi</taxon>
        <taxon>Dikarya</taxon>
        <taxon>Ascomycota</taxon>
        <taxon>Pezizomycotina</taxon>
        <taxon>Sordariomycetes</taxon>
        <taxon>Hypocreomycetidae</taxon>
        <taxon>Hypocreales</taxon>
        <taxon>Clavicipitaceae</taxon>
        <taxon>Pochonia</taxon>
    </lineage>
</organism>
<dbReference type="PANTHER" id="PTHR24123">
    <property type="entry name" value="ANKYRIN REPEAT-CONTAINING"/>
    <property type="match status" value="1"/>
</dbReference>
<dbReference type="InterPro" id="IPR036770">
    <property type="entry name" value="Ankyrin_rpt-contain_sf"/>
</dbReference>
<feature type="compositionally biased region" description="Acidic residues" evidence="4">
    <location>
        <begin position="358"/>
        <end position="372"/>
    </location>
</feature>
<evidence type="ECO:0000313" key="6">
    <source>
        <dbReference type="EMBL" id="OAQ67715.1"/>
    </source>
</evidence>
<dbReference type="OrthoDB" id="4918761at2759"/>
<feature type="region of interest" description="Disordered" evidence="4">
    <location>
        <begin position="347"/>
        <end position="394"/>
    </location>
</feature>
<feature type="domain" description="F-box" evidence="5">
    <location>
        <begin position="1"/>
        <end position="44"/>
    </location>
</feature>
<gene>
    <name evidence="6" type="ORF">VFPPC_04070</name>
</gene>
<dbReference type="GeneID" id="28847474"/>
<dbReference type="AlphaFoldDB" id="A0A179FQ12"/>
<evidence type="ECO:0000256" key="1">
    <source>
        <dbReference type="ARBA" id="ARBA00022737"/>
    </source>
</evidence>
<comment type="caution">
    <text evidence="6">The sequence shown here is derived from an EMBL/GenBank/DDBJ whole genome shotgun (WGS) entry which is preliminary data.</text>
</comment>
<keyword evidence="2 3" id="KW-0040">ANK repeat</keyword>
<evidence type="ECO:0000313" key="7">
    <source>
        <dbReference type="Proteomes" id="UP000078397"/>
    </source>
</evidence>
<dbReference type="KEGG" id="pchm:VFPPC_04070"/>
<keyword evidence="7" id="KW-1185">Reference proteome</keyword>
<accession>A0A179FQ12</accession>
<dbReference type="Pfam" id="PF00023">
    <property type="entry name" value="Ank"/>
    <property type="match status" value="4"/>
</dbReference>
<dbReference type="InterPro" id="IPR001810">
    <property type="entry name" value="F-box_dom"/>
</dbReference>
<keyword evidence="1" id="KW-0677">Repeat</keyword>
<dbReference type="SMART" id="SM00248">
    <property type="entry name" value="ANK"/>
    <property type="match status" value="16"/>
</dbReference>
<dbReference type="PROSITE" id="PS50297">
    <property type="entry name" value="ANK_REP_REGION"/>
    <property type="match status" value="2"/>
</dbReference>
<protein>
    <submittedName>
        <fullName evidence="6">Ankyrin repeats (3 copies) domain-containing protein</fullName>
    </submittedName>
</protein>